<accession>A0ABT6VJ11</accession>
<dbReference type="RefSeq" id="WP_282721461.1">
    <property type="nucleotide sequence ID" value="NZ_JASCQO010000035.1"/>
</dbReference>
<dbReference type="CDD" id="cd06572">
    <property type="entry name" value="Histidinol_dh"/>
    <property type="match status" value="1"/>
</dbReference>
<evidence type="ECO:0000256" key="2">
    <source>
        <dbReference type="ARBA" id="ARBA00022723"/>
    </source>
</evidence>
<evidence type="ECO:0000313" key="8">
    <source>
        <dbReference type="Proteomes" id="UP001244242"/>
    </source>
</evidence>
<name>A0ABT6VJ11_9GAMM</name>
<sequence length="438" mass="47922">MTIRHLKSAQAAETVAAEDQRITTAVREMLDDIRERGEVAVREYAEKFDGWKGDFVLSDEKRKRLIASVPQFIKDDIDFAHRQVKRFAEAQRDSLVSFEIETEPGVVLGQRVLPVGCAGCYIPGGRYAHIASALMSVATAKAAGVAHVVACSPPRGDSINPAVAYALDVAGADMILEMGGVHAMASMAFGLFGGREADILVGPGNAYVAEAKRLLFGQVGIDVFAGPTESAIIADDTADPMTIAVDLASQAEHGPNSPVWLFTTSEPLAHKVIELLPKVADDMPNAEVVHAAWRDYGEVIVGDTREEVVEVSDRYACEHLQVLCDDLEWWKQHLSNYGSLFLGEGSTVTHGDKCSGTNHILPTKRAGRYSGGLNVHKFMKVLTTQQLSEEANRTFSAVGSRISRTEGMEGHARACDWRLTKYFPDEQWGFPVYHQQRH</sequence>
<dbReference type="GO" id="GO:0004399">
    <property type="term" value="F:histidinol dehydrogenase activity"/>
    <property type="evidence" value="ECO:0007669"/>
    <property type="project" value="UniProtKB-EC"/>
</dbReference>
<dbReference type="PANTHER" id="PTHR21256:SF14">
    <property type="entry name" value="HISTIDINOL DEHYDROGENASE"/>
    <property type="match status" value="1"/>
</dbReference>
<keyword evidence="2" id="KW-0479">Metal-binding</keyword>
<dbReference type="EMBL" id="JASCQO010000035">
    <property type="protein sequence ID" value="MDI5933974.1"/>
    <property type="molecule type" value="Genomic_DNA"/>
</dbReference>
<evidence type="ECO:0000256" key="6">
    <source>
        <dbReference type="RuleBase" id="RU004175"/>
    </source>
</evidence>
<dbReference type="EC" id="1.1.1.23" evidence="7"/>
<dbReference type="Pfam" id="PF00815">
    <property type="entry name" value="Histidinol_dh"/>
    <property type="match status" value="1"/>
</dbReference>
<protein>
    <submittedName>
        <fullName evidence="7">Histidinol dehydrogenase</fullName>
        <ecNumber evidence="7">1.1.1.23</ecNumber>
    </submittedName>
</protein>
<dbReference type="SUPFAM" id="SSF53720">
    <property type="entry name" value="ALDH-like"/>
    <property type="match status" value="1"/>
</dbReference>
<evidence type="ECO:0000256" key="3">
    <source>
        <dbReference type="ARBA" id="ARBA00022833"/>
    </source>
</evidence>
<comment type="caution">
    <text evidence="7">The sequence shown here is derived from an EMBL/GenBank/DDBJ whole genome shotgun (WGS) entry which is preliminary data.</text>
</comment>
<organism evidence="7 8">
    <name type="scientific">Halomonas kalidii</name>
    <dbReference type="NCBI Taxonomy" id="3043293"/>
    <lineage>
        <taxon>Bacteria</taxon>
        <taxon>Pseudomonadati</taxon>
        <taxon>Pseudomonadota</taxon>
        <taxon>Gammaproteobacteria</taxon>
        <taxon>Oceanospirillales</taxon>
        <taxon>Halomonadaceae</taxon>
        <taxon>Halomonas</taxon>
    </lineage>
</organism>
<comment type="similarity">
    <text evidence="5 6">Belongs to the histidinol dehydrogenase family.</text>
</comment>
<keyword evidence="4 5" id="KW-0560">Oxidoreductase</keyword>
<gene>
    <name evidence="7" type="primary">hisD</name>
    <name evidence="7" type="ORF">QLQ84_09250</name>
</gene>
<dbReference type="PRINTS" id="PR00083">
    <property type="entry name" value="HOLDHDRGNASE"/>
</dbReference>
<dbReference type="PANTHER" id="PTHR21256">
    <property type="entry name" value="HISTIDINOL DEHYDROGENASE HDH"/>
    <property type="match status" value="1"/>
</dbReference>
<keyword evidence="3" id="KW-0862">Zinc</keyword>
<reference evidence="7 8" key="1">
    <citation type="submission" date="2023-04" db="EMBL/GenBank/DDBJ databases">
        <title>Halomonas strains isolated from rhizosphere soil.</title>
        <authorList>
            <person name="Xu L."/>
            <person name="Sun J.-Q."/>
        </authorList>
    </citation>
    <scope>NUCLEOTIDE SEQUENCE [LARGE SCALE GENOMIC DNA]</scope>
    <source>
        <strain evidence="7 8">LN1S58</strain>
    </source>
</reference>
<comment type="cofactor">
    <cofactor evidence="1">
        <name>Zn(2+)</name>
        <dbReference type="ChEBI" id="CHEBI:29105"/>
    </cofactor>
</comment>
<evidence type="ECO:0000256" key="5">
    <source>
        <dbReference type="PIRNR" id="PIRNR000099"/>
    </source>
</evidence>
<dbReference type="Gene3D" id="3.40.50.1980">
    <property type="entry name" value="Nitrogenase molybdenum iron protein domain"/>
    <property type="match status" value="2"/>
</dbReference>
<dbReference type="InterPro" id="IPR012131">
    <property type="entry name" value="Hstdl_DH"/>
</dbReference>
<dbReference type="InterPro" id="IPR016161">
    <property type="entry name" value="Ald_DH/histidinol_DH"/>
</dbReference>
<dbReference type="Proteomes" id="UP001244242">
    <property type="component" value="Unassembled WGS sequence"/>
</dbReference>
<evidence type="ECO:0000313" key="7">
    <source>
        <dbReference type="EMBL" id="MDI5933974.1"/>
    </source>
</evidence>
<evidence type="ECO:0000256" key="1">
    <source>
        <dbReference type="ARBA" id="ARBA00001947"/>
    </source>
</evidence>
<dbReference type="InterPro" id="IPR022695">
    <property type="entry name" value="Histidinol_DH_monofunct"/>
</dbReference>
<evidence type="ECO:0000256" key="4">
    <source>
        <dbReference type="ARBA" id="ARBA00023002"/>
    </source>
</evidence>
<dbReference type="NCBIfam" id="TIGR00069">
    <property type="entry name" value="hisD"/>
    <property type="match status" value="1"/>
</dbReference>
<proteinExistence type="inferred from homology"/>
<dbReference type="Gene3D" id="1.20.5.1300">
    <property type="match status" value="1"/>
</dbReference>
<keyword evidence="8" id="KW-1185">Reference proteome</keyword>
<dbReference type="PIRSF" id="PIRSF000099">
    <property type="entry name" value="Histidinol_dh"/>
    <property type="match status" value="1"/>
</dbReference>